<dbReference type="Proteomes" id="UP001597118">
    <property type="component" value="Unassembled WGS sequence"/>
</dbReference>
<sequence>MKNRLILMFLGGTVLFMSLNSCRKDTKSNYEIIDSNFSIQMEVLPVYGSSEVENFIAWENVNEAGVWDKSSNHPNLNFNSKFQLKEQLEGNVSRFEGNLKSQTSENNFELFSVVPYNVNMGNDLRNMALYIPVNQVQKGESPDLLSKGYALGKTEVKSQEKDVEMKMDYALSALNFNIDFSNTILMNKHLEKITFSSEKAFVGGLIYDMVEDKIVKEPIGKNLTLTYVDKPNITGVNSGWIAIKPDDYSGENIKIEVTTKEGFVASFHFAINEAYKKGAAYTYEINLLELLTSGDAVLFEPMVDLSEKGTANSYIVMEEGKYKFIPTKGNSSEKPNGLQKVDWIWTTEENMVSNVKLEGGVVTFRYSGVKGNALIAGFNSANEIVWSWHIWGTDDPSRNLHYVNNDKYLLMDRNLGATSAAQDDVKAYGLYYQWGRKDPFMSSKVFGTKGKREESTGFTGATSSFIINPLYNRNFKSVANTTLTYGSEINYFIANPTTFISNTNASDGWANNSNLQELKIYENLWGYNSALGDNVKTIYDPCPVGFKVPSYDGDVWGNMSLQNSPVVTNIPEQPAGRLYTSIDGIQKGFYPAAGQRLHESGQLSYVGMLGSYWSSFSYFTSFMQGRALRMETPVGGTATIRTNIKVGTAYGASIRCACETK</sequence>
<keyword evidence="2" id="KW-1185">Reference proteome</keyword>
<comment type="caution">
    <text evidence="1">The sequence shown here is derived from an EMBL/GenBank/DDBJ whole genome shotgun (WGS) entry which is preliminary data.</text>
</comment>
<dbReference type="EMBL" id="JBHUDG010000004">
    <property type="protein sequence ID" value="MFD1629285.1"/>
    <property type="molecule type" value="Genomic_DNA"/>
</dbReference>
<protein>
    <recommendedName>
        <fullName evidence="3">DUF4906 domain-containing protein</fullName>
    </recommendedName>
</protein>
<evidence type="ECO:0000313" key="1">
    <source>
        <dbReference type="EMBL" id="MFD1629285.1"/>
    </source>
</evidence>
<name>A0ABW4IAR3_9SPHI</name>
<dbReference type="RefSeq" id="WP_379661665.1">
    <property type="nucleotide sequence ID" value="NZ_JBHUDG010000004.1"/>
</dbReference>
<evidence type="ECO:0000313" key="2">
    <source>
        <dbReference type="Proteomes" id="UP001597118"/>
    </source>
</evidence>
<gene>
    <name evidence="1" type="ORF">ACFSAH_05305</name>
</gene>
<proteinExistence type="predicted"/>
<evidence type="ECO:0008006" key="3">
    <source>
        <dbReference type="Google" id="ProtNLM"/>
    </source>
</evidence>
<organism evidence="1 2">
    <name type="scientific">Pseudopedobacter beijingensis</name>
    <dbReference type="NCBI Taxonomy" id="1207056"/>
    <lineage>
        <taxon>Bacteria</taxon>
        <taxon>Pseudomonadati</taxon>
        <taxon>Bacteroidota</taxon>
        <taxon>Sphingobacteriia</taxon>
        <taxon>Sphingobacteriales</taxon>
        <taxon>Sphingobacteriaceae</taxon>
        <taxon>Pseudopedobacter</taxon>
    </lineage>
</organism>
<reference evidence="2" key="1">
    <citation type="journal article" date="2019" name="Int. J. Syst. Evol. Microbiol.">
        <title>The Global Catalogue of Microorganisms (GCM) 10K type strain sequencing project: providing services to taxonomists for standard genome sequencing and annotation.</title>
        <authorList>
            <consortium name="The Broad Institute Genomics Platform"/>
            <consortium name="The Broad Institute Genome Sequencing Center for Infectious Disease"/>
            <person name="Wu L."/>
            <person name="Ma J."/>
        </authorList>
    </citation>
    <scope>NUCLEOTIDE SEQUENCE [LARGE SCALE GENOMIC DNA]</scope>
    <source>
        <strain evidence="2">CCUG 53762</strain>
    </source>
</reference>
<accession>A0ABW4IAR3</accession>